<dbReference type="NCBIfam" id="TIGR00231">
    <property type="entry name" value="small_GTP"/>
    <property type="match status" value="1"/>
</dbReference>
<dbReference type="GO" id="GO:0012505">
    <property type="term" value="C:endomembrane system"/>
    <property type="evidence" value="ECO:0000318"/>
    <property type="project" value="GO_Central"/>
</dbReference>
<dbReference type="OMA" id="SGKTHEM"/>
<dbReference type="AlphaFoldDB" id="A0A8U0WP30"/>
<organism evidence="2 3">
    <name type="scientific">Trichomonas vaginalis (strain ATCC PRA-98 / G3)</name>
    <dbReference type="NCBI Taxonomy" id="412133"/>
    <lineage>
        <taxon>Eukaryota</taxon>
        <taxon>Metamonada</taxon>
        <taxon>Parabasalia</taxon>
        <taxon>Trichomonadida</taxon>
        <taxon>Trichomonadidae</taxon>
        <taxon>Trichomonas</taxon>
    </lineage>
</organism>
<dbReference type="FunFam" id="3.40.50.300:FF:000808">
    <property type="entry name" value="Small GTP-binding protein, putative"/>
    <property type="match status" value="1"/>
</dbReference>
<dbReference type="GO" id="GO:0006886">
    <property type="term" value="P:intracellular protein transport"/>
    <property type="evidence" value="ECO:0000318"/>
    <property type="project" value="GO_Central"/>
</dbReference>
<dbReference type="Gene3D" id="3.40.50.300">
    <property type="entry name" value="P-loop containing nucleotide triphosphate hydrolases"/>
    <property type="match status" value="1"/>
</dbReference>
<dbReference type="SMART" id="SM00176">
    <property type="entry name" value="RAN"/>
    <property type="match status" value="1"/>
</dbReference>
<dbReference type="PANTHER" id="PTHR47978">
    <property type="match status" value="1"/>
</dbReference>
<evidence type="ECO:0000313" key="3">
    <source>
        <dbReference type="Proteomes" id="UP000001542"/>
    </source>
</evidence>
<proteinExistence type="predicted"/>
<dbReference type="PRINTS" id="PR00449">
    <property type="entry name" value="RASTRNSFRMNG"/>
</dbReference>
<reference evidence="2" key="2">
    <citation type="journal article" date="2007" name="Science">
        <title>Draft genome sequence of the sexually transmitted pathogen Trichomonas vaginalis.</title>
        <authorList>
            <person name="Carlton J.M."/>
            <person name="Hirt R.P."/>
            <person name="Silva J.C."/>
            <person name="Delcher A.L."/>
            <person name="Schatz M."/>
            <person name="Zhao Q."/>
            <person name="Wortman J.R."/>
            <person name="Bidwell S.L."/>
            <person name="Alsmark U.C.M."/>
            <person name="Besteiro S."/>
            <person name="Sicheritz-Ponten T."/>
            <person name="Noel C.J."/>
            <person name="Dacks J.B."/>
            <person name="Foster P.G."/>
            <person name="Simillion C."/>
            <person name="Van de Peer Y."/>
            <person name="Miranda-Saavedra D."/>
            <person name="Barton G.J."/>
            <person name="Westrop G.D."/>
            <person name="Mueller S."/>
            <person name="Dessi D."/>
            <person name="Fiori P.L."/>
            <person name="Ren Q."/>
            <person name="Paulsen I."/>
            <person name="Zhang H."/>
            <person name="Bastida-Corcuera F.D."/>
            <person name="Simoes-Barbosa A."/>
            <person name="Brown M.T."/>
            <person name="Hayes R.D."/>
            <person name="Mukherjee M."/>
            <person name="Okumura C.Y."/>
            <person name="Schneider R."/>
            <person name="Smith A.J."/>
            <person name="Vanacova S."/>
            <person name="Villalvazo M."/>
            <person name="Haas B.J."/>
            <person name="Pertea M."/>
            <person name="Feldblyum T.V."/>
            <person name="Utterback T.R."/>
            <person name="Shu C.L."/>
            <person name="Osoegawa K."/>
            <person name="de Jong P.J."/>
            <person name="Hrdy I."/>
            <person name="Horvathova L."/>
            <person name="Zubacova Z."/>
            <person name="Dolezal P."/>
            <person name="Malik S.B."/>
            <person name="Logsdon J.M. Jr."/>
            <person name="Henze K."/>
            <person name="Gupta A."/>
            <person name="Wang C.C."/>
            <person name="Dunne R.L."/>
            <person name="Upcroft J.A."/>
            <person name="Upcroft P."/>
            <person name="White O."/>
            <person name="Salzberg S.L."/>
            <person name="Tang P."/>
            <person name="Chiu C.-H."/>
            <person name="Lee Y.-S."/>
            <person name="Embley T.M."/>
            <person name="Coombs G.H."/>
            <person name="Mottram J.C."/>
            <person name="Tachezy J."/>
            <person name="Fraser-Liggett C.M."/>
            <person name="Johnson P.J."/>
        </authorList>
    </citation>
    <scope>NUCLEOTIDE SEQUENCE [LARGE SCALE GENOMIC DNA]</scope>
    <source>
        <strain evidence="2">G3</strain>
    </source>
</reference>
<evidence type="ECO:0000256" key="1">
    <source>
        <dbReference type="ARBA" id="ARBA00022741"/>
    </source>
</evidence>
<dbReference type="GO" id="GO:0003924">
    <property type="term" value="F:GTPase activity"/>
    <property type="evidence" value="ECO:0000318"/>
    <property type="project" value="GO_Central"/>
</dbReference>
<dbReference type="SMR" id="A0A8U0WP30"/>
<dbReference type="EMBL" id="DS113757">
    <property type="protein sequence ID" value="EAX96468.1"/>
    <property type="molecule type" value="Genomic_DNA"/>
</dbReference>
<dbReference type="CDD" id="cd00154">
    <property type="entry name" value="Rab"/>
    <property type="match status" value="1"/>
</dbReference>
<dbReference type="InterPro" id="IPR005225">
    <property type="entry name" value="Small_GTP-bd"/>
</dbReference>
<dbReference type="GO" id="GO:0005525">
    <property type="term" value="F:GTP binding"/>
    <property type="evidence" value="ECO:0007669"/>
    <property type="project" value="InterPro"/>
</dbReference>
<dbReference type="SMART" id="SM00173">
    <property type="entry name" value="RAS"/>
    <property type="match status" value="1"/>
</dbReference>
<dbReference type="PROSITE" id="PS51419">
    <property type="entry name" value="RAB"/>
    <property type="match status" value="1"/>
</dbReference>
<dbReference type="OrthoDB" id="63533at2759"/>
<keyword evidence="1" id="KW-0547">Nucleotide-binding</keyword>
<name>A0A8U0WP30_TRIV3</name>
<dbReference type="KEGG" id="tva:4754241"/>
<dbReference type="Proteomes" id="UP000001542">
    <property type="component" value="Unassembled WGS sequence"/>
</dbReference>
<keyword evidence="3" id="KW-1185">Reference proteome</keyword>
<dbReference type="PROSITE" id="PS51420">
    <property type="entry name" value="RHO"/>
    <property type="match status" value="1"/>
</dbReference>
<dbReference type="SMART" id="SM00175">
    <property type="entry name" value="RAB"/>
    <property type="match status" value="1"/>
</dbReference>
<dbReference type="RefSeq" id="XP_001309398.1">
    <property type="nucleotide sequence ID" value="XM_001309397.1"/>
</dbReference>
<dbReference type="InterPro" id="IPR027417">
    <property type="entry name" value="P-loop_NTPase"/>
</dbReference>
<dbReference type="PROSITE" id="PS51421">
    <property type="entry name" value="RAS"/>
    <property type="match status" value="1"/>
</dbReference>
<reference evidence="2" key="1">
    <citation type="submission" date="2006-10" db="EMBL/GenBank/DDBJ databases">
        <authorList>
            <person name="Amadeo P."/>
            <person name="Zhao Q."/>
            <person name="Wortman J."/>
            <person name="Fraser-Liggett C."/>
            <person name="Carlton J."/>
        </authorList>
    </citation>
    <scope>NUCLEOTIDE SEQUENCE</scope>
    <source>
        <strain evidence="2">G3</strain>
    </source>
</reference>
<dbReference type="VEuPathDB" id="TrichDB:TVAGG3_0612980"/>
<protein>
    <submittedName>
        <fullName evidence="2">Small GTP-binding protein, putative</fullName>
    </submittedName>
</protein>
<dbReference type="SMART" id="SM00174">
    <property type="entry name" value="RHO"/>
    <property type="match status" value="1"/>
</dbReference>
<evidence type="ECO:0000313" key="2">
    <source>
        <dbReference type="EMBL" id="EAX96468.1"/>
    </source>
</evidence>
<dbReference type="GO" id="GO:0006897">
    <property type="term" value="P:endocytosis"/>
    <property type="evidence" value="ECO:0000318"/>
    <property type="project" value="GO_Central"/>
</dbReference>
<sequence>MEDDENAIKIVLLGDSGVGKTSIVSMFVSGAMPEVAAPTVGAAFVTKQFELNNNTFNLFIWDTAGQELYRGLAPMYYRNASIAFIVFDISREVTFNSVAYWIEELRENSTEDVIIVIVGNKNDLERNIDMAKCEQFATEHKAIYCETSATTATGIDRIFQLAIGEYERTQMNTSTSEIKADTVNISEKKKKEKTGCC</sequence>
<dbReference type="Pfam" id="PF00071">
    <property type="entry name" value="Ras"/>
    <property type="match status" value="1"/>
</dbReference>
<gene>
    <name evidence="2" type="ORF">TVAG_024790</name>
</gene>
<accession>A0A8U0WP30</accession>
<dbReference type="InterPro" id="IPR001806">
    <property type="entry name" value="Small_GTPase"/>
</dbReference>
<dbReference type="SUPFAM" id="SSF52540">
    <property type="entry name" value="P-loop containing nucleoside triphosphate hydrolases"/>
    <property type="match status" value="1"/>
</dbReference>